<reference evidence="2" key="2">
    <citation type="submission" date="2023-07" db="EMBL/GenBank/DDBJ databases">
        <authorList>
            <person name="Bai X.-H."/>
            <person name="Wang H.-H."/>
            <person name="Wang J."/>
            <person name="Ma M.-Y."/>
            <person name="Hu H.-H."/>
            <person name="Song Z.-L."/>
            <person name="Ma H.-G."/>
            <person name="Fan Y."/>
            <person name="Du C.-Y."/>
            <person name="Xu J.-C."/>
        </authorList>
    </citation>
    <scope>NUCLEOTIDE SEQUENCE</scope>
    <source>
        <strain evidence="2">CZ1</strain>
    </source>
</reference>
<evidence type="ECO:0000313" key="2">
    <source>
        <dbReference type="EMBL" id="WNZ44453.1"/>
    </source>
</evidence>
<reference evidence="2" key="1">
    <citation type="journal article" date="2023" name="Plants (Basel)">
        <title>Genomic Analysis of Leptolyngbya boryana CZ1 Reveals Efficient Carbon Fixation Modules.</title>
        <authorList>
            <person name="Bai X."/>
            <person name="Wang H."/>
            <person name="Cheng W."/>
            <person name="Wang J."/>
            <person name="Ma M."/>
            <person name="Hu H."/>
            <person name="Song Z."/>
            <person name="Ma H."/>
            <person name="Fan Y."/>
            <person name="Du C."/>
            <person name="Xu J."/>
        </authorList>
    </citation>
    <scope>NUCLEOTIDE SEQUENCE</scope>
    <source>
        <strain evidence="2">CZ1</strain>
    </source>
</reference>
<dbReference type="PROSITE" id="PS50883">
    <property type="entry name" value="EAL"/>
    <property type="match status" value="1"/>
</dbReference>
<dbReference type="RefSeq" id="WP_316426540.1">
    <property type="nucleotide sequence ID" value="NZ_CP130144.1"/>
</dbReference>
<sequence length="63" mass="7271">MITATQINAARDALLQMIRGMQMNLPIHILIEPTPTAERSKRLRRHRPKYVQLSLFGEPPPHD</sequence>
<organism evidence="2">
    <name type="scientific">Leptolyngbya boryana CZ1</name>
    <dbReference type="NCBI Taxonomy" id="3060204"/>
    <lineage>
        <taxon>Bacteria</taxon>
        <taxon>Bacillati</taxon>
        <taxon>Cyanobacteriota</taxon>
        <taxon>Cyanophyceae</taxon>
        <taxon>Leptolyngbyales</taxon>
        <taxon>Leptolyngbyaceae</taxon>
        <taxon>Leptolyngbya group</taxon>
        <taxon>Leptolyngbya</taxon>
    </lineage>
</organism>
<feature type="domain" description="EAL" evidence="1">
    <location>
        <begin position="1"/>
        <end position="63"/>
    </location>
</feature>
<gene>
    <name evidence="2" type="ORF">Q2T42_21875</name>
</gene>
<dbReference type="InterPro" id="IPR001633">
    <property type="entry name" value="EAL_dom"/>
</dbReference>
<dbReference type="AlphaFoldDB" id="A0AA97AM21"/>
<dbReference type="EMBL" id="CP130144">
    <property type="protein sequence ID" value="WNZ44453.1"/>
    <property type="molecule type" value="Genomic_DNA"/>
</dbReference>
<proteinExistence type="predicted"/>
<name>A0AA97AM21_LEPBY</name>
<accession>A0AA97AM21</accession>
<evidence type="ECO:0000259" key="1">
    <source>
        <dbReference type="PROSITE" id="PS50883"/>
    </source>
</evidence>
<protein>
    <recommendedName>
        <fullName evidence="1">EAL domain-containing protein</fullName>
    </recommendedName>
</protein>